<evidence type="ECO:0000313" key="11">
    <source>
        <dbReference type="EMBL" id="AGG79463.1"/>
    </source>
</evidence>
<feature type="chain" id="PRO_5004055842" evidence="9">
    <location>
        <begin position="25"/>
        <end position="482"/>
    </location>
</feature>
<feature type="signal peptide" evidence="9">
    <location>
        <begin position="1"/>
        <end position="24"/>
    </location>
</feature>
<dbReference type="SASBDB" id="M4N7P1"/>
<evidence type="ECO:0000259" key="10">
    <source>
        <dbReference type="Pfam" id="PF00913"/>
    </source>
</evidence>
<dbReference type="SUPFAM" id="SSF118251">
    <property type="entry name" value="Variant surface glycoprotein MITAT 1.2, VSG 221, C-terminal domain"/>
    <property type="match status" value="1"/>
</dbReference>
<comment type="subcellular location">
    <subcellularLocation>
        <location evidence="2">Cell membrane</location>
        <topology evidence="2">Lipid-anchor</topology>
        <topology evidence="2">GPI-anchor</topology>
    </subcellularLocation>
</comment>
<evidence type="ECO:0000256" key="3">
    <source>
        <dbReference type="ARBA" id="ARBA00022475"/>
    </source>
</evidence>
<keyword evidence="3" id="KW-1003">Cell membrane</keyword>
<evidence type="ECO:0000256" key="8">
    <source>
        <dbReference type="SAM" id="Coils"/>
    </source>
</evidence>
<dbReference type="EMBL" id="KC257433">
    <property type="protein sequence ID" value="AGG79463.1"/>
    <property type="molecule type" value="mRNA"/>
</dbReference>
<dbReference type="Gene3D" id="4.10.110.20">
    <property type="entry name" value="Variant surface glycoprotein MITAT 1.2, VSG 221, C-terminal domain"/>
    <property type="match status" value="1"/>
</dbReference>
<dbReference type="AlphaFoldDB" id="M4N7P1"/>
<sequence length="482" mass="51625">MTNPIPHLFLVLPLTFIATQHCKSEAGGALKKAVWGKFCEISEDLGKTPAGATAKLSSIDKLRSRLEETALRLQIYAQQTENLRDSAKAATLATYFAGLANSATSQATGGEGQKLIKASADAAYAKGRLDELLSLMAQAKGASHGCLVDDSKQAQAAPKDEKIGSMQCSLKLKHGAGTYIRPKTLATNGFKSDAVPASKGNEGQEDGKKCAILKLNGGGLGHGEAVDAEEVSYGGGIFTGSRTDNKLTGATLSTIKAKQGEAANIWSAAHDALTTIDTLDTEKFTNDALGDEPTDEVIRATALVMGSEGSTEKEEGTMKAKNMFPNPAHEEIKKFIMKMEAHKLTKGELGMAENTPLGQIGGVEKLTALLVRTALALSKQKQELIAELTKKNAEKNAKIEEEKEKECNAAGNEQEACEKLNDKGCVFNKDGEKDKKCTLKKETKEKLEKEIKETTEYGKENITGNNSFVINKALLWLAVLLF</sequence>
<evidence type="ECO:0000256" key="4">
    <source>
        <dbReference type="ARBA" id="ARBA00022622"/>
    </source>
</evidence>
<keyword evidence="5" id="KW-0472">Membrane</keyword>
<dbReference type="InterPro" id="IPR027446">
    <property type="entry name" value="VSG_C_dom_sf"/>
</dbReference>
<comment type="function">
    <text evidence="1">VSG forms a coat on the surface of the parasite. The trypanosome evades the immune response of the host by expressing a series of antigenically distinct VSGs from an estimated 1000 VSG genes.</text>
</comment>
<keyword evidence="7" id="KW-0449">Lipoprotein</keyword>
<feature type="coiled-coil region" evidence="8">
    <location>
        <begin position="374"/>
        <end position="410"/>
    </location>
</feature>
<dbReference type="GO" id="GO:0098552">
    <property type="term" value="C:side of membrane"/>
    <property type="evidence" value="ECO:0007669"/>
    <property type="project" value="UniProtKB-KW"/>
</dbReference>
<name>M4N7P1_TRYBG</name>
<organism evidence="11">
    <name type="scientific">Trypanosoma brucei gambiense</name>
    <dbReference type="NCBI Taxonomy" id="31285"/>
    <lineage>
        <taxon>Eukaryota</taxon>
        <taxon>Discoba</taxon>
        <taxon>Euglenozoa</taxon>
        <taxon>Kinetoplastea</taxon>
        <taxon>Metakinetoplastina</taxon>
        <taxon>Trypanosomatida</taxon>
        <taxon>Trypanosomatidae</taxon>
        <taxon>Trypanosoma</taxon>
    </lineage>
</organism>
<dbReference type="Pfam" id="PF00913">
    <property type="entry name" value="Trypan_glycop"/>
    <property type="match status" value="1"/>
</dbReference>
<dbReference type="InterPro" id="IPR001812">
    <property type="entry name" value="Trypano_VSG_A_N_dom"/>
</dbReference>
<evidence type="ECO:0000256" key="2">
    <source>
        <dbReference type="ARBA" id="ARBA00004609"/>
    </source>
</evidence>
<dbReference type="GO" id="GO:0042783">
    <property type="term" value="P:symbiont-mediated evasion of host immune response"/>
    <property type="evidence" value="ECO:0007669"/>
    <property type="project" value="InterPro"/>
</dbReference>
<proteinExistence type="evidence at transcript level"/>
<dbReference type="GO" id="GO:0005886">
    <property type="term" value="C:plasma membrane"/>
    <property type="evidence" value="ECO:0007669"/>
    <property type="project" value="UniProtKB-SubCell"/>
</dbReference>
<keyword evidence="4" id="KW-0336">GPI-anchor</keyword>
<evidence type="ECO:0000256" key="9">
    <source>
        <dbReference type="SAM" id="SignalP"/>
    </source>
</evidence>
<dbReference type="Gene3D" id="1.10.470.10">
    <property type="entry name" value="Variant Surface Glycoprotein, subunit A, domain 2"/>
    <property type="match status" value="1"/>
</dbReference>
<evidence type="ECO:0000256" key="1">
    <source>
        <dbReference type="ARBA" id="ARBA00002523"/>
    </source>
</evidence>
<dbReference type="SUPFAM" id="SSF58087">
    <property type="entry name" value="Variant surface glycoprotein (N-terminal domain)"/>
    <property type="match status" value="1"/>
</dbReference>
<dbReference type="Gene3D" id="3.90.150.10">
    <property type="entry name" value="Variant Surface Glycoprotein, subunit A domain 1"/>
    <property type="match status" value="1"/>
</dbReference>
<keyword evidence="6" id="KW-0325">Glycoprotein</keyword>
<keyword evidence="8" id="KW-0175">Coiled coil</keyword>
<keyword evidence="9" id="KW-0732">Signal</keyword>
<protein>
    <submittedName>
        <fullName evidence="11">Variant surface glycoprotein 3.1</fullName>
    </submittedName>
</protein>
<reference evidence="11" key="1">
    <citation type="journal article" date="2013" name="PLoS ONE">
        <title>Trypanosoma brucei gambiense Adaptation to Different Mammalian Sera Is Associated with VSG Expression Site Plasticity.</title>
        <authorList>
            <person name="Cordon-Obras C."/>
            <person name="Cano J."/>
            <person name="Gonzalez-Pacanowska D."/>
            <person name="Benito A."/>
            <person name="Navarro M."/>
            <person name="Bart J.M."/>
        </authorList>
    </citation>
    <scope>NUCLEOTIDE SEQUENCE</scope>
    <source>
        <strain evidence="11">ELIANE</strain>
    </source>
</reference>
<evidence type="ECO:0000256" key="7">
    <source>
        <dbReference type="ARBA" id="ARBA00023288"/>
    </source>
</evidence>
<accession>M4N7P1</accession>
<evidence type="ECO:0000256" key="5">
    <source>
        <dbReference type="ARBA" id="ARBA00023136"/>
    </source>
</evidence>
<evidence type="ECO:0000256" key="6">
    <source>
        <dbReference type="ARBA" id="ARBA00023180"/>
    </source>
</evidence>
<feature type="domain" description="Trypanosome variant surface glycoprotein A-type N-terminal" evidence="10">
    <location>
        <begin position="16"/>
        <end position="371"/>
    </location>
</feature>